<reference evidence="2 3" key="1">
    <citation type="submission" date="2018-01" db="EMBL/GenBank/DDBJ databases">
        <title>Halomonas endophytica sp. nov., isolated from storage liquid in the stems of Populus euphratica.</title>
        <authorList>
            <person name="Chen C."/>
        </authorList>
    </citation>
    <scope>NUCLEOTIDE SEQUENCE [LARGE SCALE GENOMIC DNA]</scope>
    <source>
        <strain evidence="2 3">BZ-SZ-XJ27</strain>
    </source>
</reference>
<dbReference type="Proteomes" id="UP000235547">
    <property type="component" value="Unassembled WGS sequence"/>
</dbReference>
<proteinExistence type="predicted"/>
<protein>
    <submittedName>
        <fullName evidence="2">Acetoacetyl-CoA synthase</fullName>
    </submittedName>
</protein>
<accession>A0A2N7UH19</accession>
<keyword evidence="1" id="KW-1277">Toxin-antitoxin system</keyword>
<name>A0A2N7UH19_9GAMM</name>
<organism evidence="2 3">
    <name type="scientific">Halomonas urumqiensis</name>
    <dbReference type="NCBI Taxonomy" id="1684789"/>
    <lineage>
        <taxon>Bacteria</taxon>
        <taxon>Pseudomonadati</taxon>
        <taxon>Pseudomonadota</taxon>
        <taxon>Gammaproteobacteria</taxon>
        <taxon>Oceanospirillales</taxon>
        <taxon>Halomonadaceae</taxon>
        <taxon>Halomonas</taxon>
    </lineage>
</organism>
<evidence type="ECO:0000313" key="2">
    <source>
        <dbReference type="EMBL" id="PMR79758.1"/>
    </source>
</evidence>
<dbReference type="InterPro" id="IPR009956">
    <property type="entry name" value="Post-segregation_anti-tox_CcdA"/>
</dbReference>
<comment type="caution">
    <text evidence="2">The sequence shown here is derived from an EMBL/GenBank/DDBJ whole genome shotgun (WGS) entry which is preliminary data.</text>
</comment>
<dbReference type="AlphaFoldDB" id="A0A2N7UH19"/>
<dbReference type="RefSeq" id="WP_102588404.1">
    <property type="nucleotide sequence ID" value="NZ_BNAE01000014.1"/>
</dbReference>
<dbReference type="EMBL" id="PNRG01000024">
    <property type="protein sequence ID" value="PMR79758.1"/>
    <property type="molecule type" value="Genomic_DNA"/>
</dbReference>
<dbReference type="OrthoDB" id="7219749at2"/>
<evidence type="ECO:0000313" key="3">
    <source>
        <dbReference type="Proteomes" id="UP000235547"/>
    </source>
</evidence>
<dbReference type="Pfam" id="PF07362">
    <property type="entry name" value="CcdA"/>
    <property type="match status" value="1"/>
</dbReference>
<sequence length="81" mass="9349">MHARYDLTAPKRAANLSINSDLLAKSRALNINLSATLEHALQEELVNRESARWVEENRTAIARYNEFVEQHGCFGDEFREF</sequence>
<evidence type="ECO:0000256" key="1">
    <source>
        <dbReference type="ARBA" id="ARBA00022649"/>
    </source>
</evidence>
<gene>
    <name evidence="2" type="ORF">C1H70_11050</name>
</gene>
<keyword evidence="3" id="KW-1185">Reference proteome</keyword>